<name>W5JSD4_ANODA</name>
<keyword evidence="5" id="KW-1185">Reference proteome</keyword>
<dbReference type="OMA" id="YGRLMLC"/>
<feature type="region of interest" description="Disordered" evidence="1">
    <location>
        <begin position="94"/>
        <end position="115"/>
    </location>
</feature>
<dbReference type="EMBL" id="ADMH02000307">
    <property type="protein sequence ID" value="ETN67031.1"/>
    <property type="molecule type" value="Genomic_DNA"/>
</dbReference>
<keyword evidence="2" id="KW-0732">Signal</keyword>
<sequence length="693" mass="77615">MVQSIMSVVFLGMGCIVSCLVHQPGGLIPPILLHDLVNHVFPASMQPARQREPTTTKAHDVRCEHRRYQLTVIDILVDYIRFRCEEMVAEVDRGRGRGRAATTGSDGCTTNAPQPPQALTAPARLLLAECNRIVSALFVIFDGDMEPVTLTLLHLDTTDRRYALLLYPLFESILRHPPAPSGQCTIKADGQQTDEAGRTATGGSWISWSSRSPSPIPCYVRWLLCFQRWKSLVSSRADRAVIEGYAIQLMPARCPTVQLTADVAFLRLLPAVPAAQRASETRYVNVTTLVPVFGHTTSTTPREIVYAVCLTSKQRQQQQQQQQQQTSEGLFELEQCIGQYMNHYRRTFCTGREGTVPSPSFATTGGPSSPCAGGIWRTLESPRKLSHVDIAPGMSSTPTRRLGEGQQCQTRCPSKQRLSAENGSNYINVRLLAELIDRKSRLWCAEHERYQREQEVDSLVNAMRLIFRNRFEFCELTLLQIPVGQNPPRSQIGVLAGLFEALLTPDRAPSSVETATGRSIYRSNDVETYGRLMLCYAKWKALYRWLGDGGERTREWARIDTVALSQLPNDFPRSICPRDALLRRILRPPDGDGLLRTIQRRAVAGPAHNGNPTLPERTDLRELCSKFLAASRCHPDGTVPVDLREGHDTHLHTWVSTDVSKTKLRRSIFRDERAIRAEHGPAVPVHVLHTNHD</sequence>
<dbReference type="eggNOG" id="ENOG502T8G2">
    <property type="taxonomic scope" value="Eukaryota"/>
</dbReference>
<gene>
    <name evidence="3" type="ORF">AND_001169</name>
</gene>
<dbReference type="Proteomes" id="UP000000673">
    <property type="component" value="Unassembled WGS sequence"/>
</dbReference>
<proteinExistence type="predicted"/>
<dbReference type="VEuPathDB" id="VectorBase:ADAC001169"/>
<reference evidence="3 5" key="1">
    <citation type="journal article" date="2010" name="BMC Genomics">
        <title>Combination of measures distinguishes pre-miRNAs from other stem-loops in the genome of the newly sequenced Anopheles darlingi.</title>
        <authorList>
            <person name="Mendes N.D."/>
            <person name="Freitas A.T."/>
            <person name="Vasconcelos A.T."/>
            <person name="Sagot M.F."/>
        </authorList>
    </citation>
    <scope>NUCLEOTIDE SEQUENCE</scope>
</reference>
<evidence type="ECO:0000313" key="3">
    <source>
        <dbReference type="EMBL" id="ETN67031.1"/>
    </source>
</evidence>
<feature type="chain" id="PRO_5010155854" description="Secreted protein" evidence="2">
    <location>
        <begin position="20"/>
        <end position="693"/>
    </location>
</feature>
<evidence type="ECO:0000313" key="4">
    <source>
        <dbReference type="EnsemblMetazoa" id="ADAC001169-PA"/>
    </source>
</evidence>
<evidence type="ECO:0008006" key="6">
    <source>
        <dbReference type="Google" id="ProtNLM"/>
    </source>
</evidence>
<reference evidence="3" key="2">
    <citation type="submission" date="2010-05" db="EMBL/GenBank/DDBJ databases">
        <authorList>
            <person name="Almeida L.G."/>
            <person name="Nicolas M.F."/>
            <person name="Souza R.C."/>
            <person name="Vasconcelos A.T.R."/>
        </authorList>
    </citation>
    <scope>NUCLEOTIDE SEQUENCE</scope>
</reference>
<evidence type="ECO:0000313" key="5">
    <source>
        <dbReference type="Proteomes" id="UP000000673"/>
    </source>
</evidence>
<feature type="signal peptide" evidence="2">
    <location>
        <begin position="1"/>
        <end position="19"/>
    </location>
</feature>
<organism evidence="3">
    <name type="scientific">Anopheles darlingi</name>
    <name type="common">Mosquito</name>
    <dbReference type="NCBI Taxonomy" id="43151"/>
    <lineage>
        <taxon>Eukaryota</taxon>
        <taxon>Metazoa</taxon>
        <taxon>Ecdysozoa</taxon>
        <taxon>Arthropoda</taxon>
        <taxon>Hexapoda</taxon>
        <taxon>Insecta</taxon>
        <taxon>Pterygota</taxon>
        <taxon>Neoptera</taxon>
        <taxon>Endopterygota</taxon>
        <taxon>Diptera</taxon>
        <taxon>Nematocera</taxon>
        <taxon>Culicoidea</taxon>
        <taxon>Culicidae</taxon>
        <taxon>Anophelinae</taxon>
        <taxon>Anopheles</taxon>
    </lineage>
</organism>
<accession>W5JSD4</accession>
<dbReference type="HOGENOM" id="CLU_397524_0_0_1"/>
<reference evidence="4" key="4">
    <citation type="submission" date="2015-06" db="UniProtKB">
        <authorList>
            <consortium name="EnsemblMetazoa"/>
        </authorList>
    </citation>
    <scope>IDENTIFICATION</scope>
</reference>
<reference evidence="3" key="3">
    <citation type="journal article" date="2013" name="Nucleic Acids Res.">
        <title>The genome of Anopheles darlingi, the main neotropical malaria vector.</title>
        <authorList>
            <person name="Marinotti O."/>
            <person name="Cerqueira G.C."/>
            <person name="de Almeida L.G."/>
            <person name="Ferro M.I."/>
            <person name="Loreto E.L."/>
            <person name="Zaha A."/>
            <person name="Teixeira S.M."/>
            <person name="Wespiser A.R."/>
            <person name="Almeida E Silva A."/>
            <person name="Schlindwein A.D."/>
            <person name="Pacheco A.C."/>
            <person name="Silva A.L."/>
            <person name="Graveley B.R."/>
            <person name="Walenz B.P."/>
            <person name="Lima Bde A."/>
            <person name="Ribeiro C.A."/>
            <person name="Nunes-Silva C.G."/>
            <person name="de Carvalho C.R."/>
            <person name="Soares C.M."/>
            <person name="de Menezes C.B."/>
            <person name="Matiolli C."/>
            <person name="Caffrey D."/>
            <person name="Araujo D.A."/>
            <person name="de Oliveira D.M."/>
            <person name="Golenbock D."/>
            <person name="Grisard E.C."/>
            <person name="Fantinatti-Garboggini F."/>
            <person name="de Carvalho F.M."/>
            <person name="Barcellos F.G."/>
            <person name="Prosdocimi F."/>
            <person name="May G."/>
            <person name="Azevedo Junior G.M."/>
            <person name="Guimaraes G.M."/>
            <person name="Goldman G.H."/>
            <person name="Padilha I.Q."/>
            <person name="Batista Jda S."/>
            <person name="Ferro J.A."/>
            <person name="Ribeiro J.M."/>
            <person name="Fietto J.L."/>
            <person name="Dabbas K.M."/>
            <person name="Cerdeira L."/>
            <person name="Agnez-Lima L.F."/>
            <person name="Brocchi M."/>
            <person name="de Carvalho M.O."/>
            <person name="Teixeira Mde M."/>
            <person name="Diniz Maia Mde M."/>
            <person name="Goldman M.H."/>
            <person name="Cruz Schneider M.P."/>
            <person name="Felipe M.S."/>
            <person name="Hungria M."/>
            <person name="Nicolas M.F."/>
            <person name="Pereira M."/>
            <person name="Montes M.A."/>
            <person name="Cantao M.E."/>
            <person name="Vincentz M."/>
            <person name="Rafael M.S."/>
            <person name="Silverman N."/>
            <person name="Stoco P.H."/>
            <person name="Souza R.C."/>
            <person name="Vicentini R."/>
            <person name="Gazzinelli R.T."/>
            <person name="Neves Rde O."/>
            <person name="Silva R."/>
            <person name="Astolfi-Filho S."/>
            <person name="Maciel T.E."/>
            <person name="Urmenyi T.P."/>
            <person name="Tadei W.P."/>
            <person name="Camargo E.P."/>
            <person name="de Vasconcelos A.T."/>
        </authorList>
    </citation>
    <scope>NUCLEOTIDE SEQUENCE</scope>
</reference>
<dbReference type="EnsemblMetazoa" id="ADAC001169-RA">
    <property type="protein sequence ID" value="ADAC001169-PA"/>
    <property type="gene ID" value="ADAC001169"/>
</dbReference>
<evidence type="ECO:0000256" key="2">
    <source>
        <dbReference type="SAM" id="SignalP"/>
    </source>
</evidence>
<dbReference type="AlphaFoldDB" id="W5JSD4"/>
<evidence type="ECO:0000256" key="1">
    <source>
        <dbReference type="SAM" id="MobiDB-lite"/>
    </source>
</evidence>
<dbReference type="VEuPathDB" id="VectorBase:ADAR2_010544"/>
<protein>
    <recommendedName>
        <fullName evidence="6">Secreted protein</fullName>
    </recommendedName>
</protein>